<dbReference type="EMBL" id="FOTW01000006">
    <property type="protein sequence ID" value="SFL70033.1"/>
    <property type="molecule type" value="Genomic_DNA"/>
</dbReference>
<reference evidence="1 2" key="1">
    <citation type="submission" date="2016-10" db="EMBL/GenBank/DDBJ databases">
        <authorList>
            <person name="de Groot N.N."/>
        </authorList>
    </citation>
    <scope>NUCLEOTIDE SEQUENCE [LARGE SCALE GENOMIC DNA]</scope>
    <source>
        <strain evidence="1 2">ATCC 43154</strain>
    </source>
</reference>
<dbReference type="OrthoDB" id="7061697at2"/>
<evidence type="ECO:0000313" key="1">
    <source>
        <dbReference type="EMBL" id="SFL70033.1"/>
    </source>
</evidence>
<sequence>MAYRWETADSVWLERQDGQFELADSRDLGPLDSSAQAPGRLADLAQLLGAALPAACAHAAVYPEGFAFCPQCGQALRPAAPAGAGARQPAWWGASSKALAAADSPLPRHVPHGLPISALPLAASLEARPAEPAVGQAERKLPTPPNALCVFAAAHFGFAAPRLLALAYSRNVLQYWDPLAARWLVLAPQRDAADLSFIRSDYAWLPLSSSAAAPARRGDVAVVPSAQGLLRLRINPFNESYSTELLYAATLVAAPGAVGRQIACLLEGPAGVQLWSALPDGADPELQDCAGGAAPLAGWSRPFSYDGKLIWLHAEGHLVWLPGTDPQWLAWPQGWQPRLQFGGPVKSRHGLLWLIGHDGHSYCFLELGRAGGQIERIGGARLGFGTLLFRRGHQVKDEPWEPEHVEDQTKGEALVLPLLENVSSTRSQPCGLVLRIEHYPGTAEAALDGDVLPRTFIEWVGQRNVILDEVARLSHPGDCVPFVYDGCLWLHHPKWNEMRGWHLKAPA</sequence>
<organism evidence="1 2">
    <name type="scientific">Rugamonas rubra</name>
    <dbReference type="NCBI Taxonomy" id="758825"/>
    <lineage>
        <taxon>Bacteria</taxon>
        <taxon>Pseudomonadati</taxon>
        <taxon>Pseudomonadota</taxon>
        <taxon>Betaproteobacteria</taxon>
        <taxon>Burkholderiales</taxon>
        <taxon>Oxalobacteraceae</taxon>
        <taxon>Telluria group</taxon>
        <taxon>Rugamonas</taxon>
    </lineage>
</organism>
<name>A0A1I4JUW8_9BURK</name>
<dbReference type="STRING" id="758825.SAMN02982985_01226"/>
<gene>
    <name evidence="1" type="ORF">SAMN02982985_01226</name>
</gene>
<accession>A0A1I4JUW8</accession>
<proteinExistence type="predicted"/>
<keyword evidence="2" id="KW-1185">Reference proteome</keyword>
<dbReference type="Proteomes" id="UP000199470">
    <property type="component" value="Unassembled WGS sequence"/>
</dbReference>
<protein>
    <submittedName>
        <fullName evidence="1">Uncharacterized protein</fullName>
    </submittedName>
</protein>
<dbReference type="RefSeq" id="WP_093385057.1">
    <property type="nucleotide sequence ID" value="NZ_FOTW01000006.1"/>
</dbReference>
<evidence type="ECO:0000313" key="2">
    <source>
        <dbReference type="Proteomes" id="UP000199470"/>
    </source>
</evidence>
<dbReference type="AlphaFoldDB" id="A0A1I4JUW8"/>